<reference evidence="5" key="1">
    <citation type="submission" date="2021-01" db="EMBL/GenBank/DDBJ databases">
        <authorList>
            <person name="Eckstrom K.M.E."/>
        </authorList>
    </citation>
    <scope>NUCLEOTIDE SEQUENCE</scope>
    <source>
        <strain evidence="5">UVCC 0001</strain>
    </source>
</reference>
<comment type="similarity">
    <text evidence="1">Belongs to the peptidase M20 family.</text>
</comment>
<feature type="compositionally biased region" description="Low complexity" evidence="3">
    <location>
        <begin position="441"/>
        <end position="457"/>
    </location>
</feature>
<dbReference type="PANTHER" id="PTHR11014:SF63">
    <property type="entry name" value="METALLOPEPTIDASE, PUTATIVE (AFU_ORTHOLOGUE AFUA_6G09600)-RELATED"/>
    <property type="match status" value="1"/>
</dbReference>
<comment type="caution">
    <text evidence="5">The sequence shown here is derived from an EMBL/GenBank/DDBJ whole genome shotgun (WGS) entry which is preliminary data.</text>
</comment>
<feature type="region of interest" description="Disordered" evidence="3">
    <location>
        <begin position="418"/>
        <end position="489"/>
    </location>
</feature>
<organism evidence="5 6">
    <name type="scientific">Prototheca wickerhamii</name>
    <dbReference type="NCBI Taxonomy" id="3111"/>
    <lineage>
        <taxon>Eukaryota</taxon>
        <taxon>Viridiplantae</taxon>
        <taxon>Chlorophyta</taxon>
        <taxon>core chlorophytes</taxon>
        <taxon>Trebouxiophyceae</taxon>
        <taxon>Chlorellales</taxon>
        <taxon>Chlorellaceae</taxon>
        <taxon>Prototheca</taxon>
    </lineage>
</organism>
<proteinExistence type="inferred from homology"/>
<protein>
    <recommendedName>
        <fullName evidence="4">Peptidase M20 dimerisation domain-containing protein</fullName>
    </recommendedName>
</protein>
<dbReference type="SUPFAM" id="SSF53187">
    <property type="entry name" value="Zn-dependent exopeptidases"/>
    <property type="match status" value="1"/>
</dbReference>
<evidence type="ECO:0000256" key="2">
    <source>
        <dbReference type="ARBA" id="ARBA00022801"/>
    </source>
</evidence>
<dbReference type="Pfam" id="PF01546">
    <property type="entry name" value="Peptidase_M20"/>
    <property type="match status" value="1"/>
</dbReference>
<dbReference type="FunFam" id="3.30.70.360:FF:000001">
    <property type="entry name" value="N-acetyldiaminopimelate deacetylase"/>
    <property type="match status" value="1"/>
</dbReference>
<dbReference type="Pfam" id="PF07687">
    <property type="entry name" value="M20_dimer"/>
    <property type="match status" value="1"/>
</dbReference>
<sequence length="489" mass="51946">MPHLCAHDSTTPPDFLAEAASLHDWLVGVRRHLHQIPEILYDLPKTSGAVQDYLTELGIPFKSVAKTGLVATIGTGSAPIVALRADMDALPITEDTGFNFSSRHAGRMHACGHDAHMTMLLGGARLLKKLEPELRGTVRLLFQPAEEGGAGGQRMVTEGALEGVGAAFGFHVWPTVPTGAVATRPGFMMAGSLRFELDIVGRGGHAAIPELLVDPVVASAAVIQALQTLVARETSPFDSAVISIPKLVAGKGRDQAHNVVPDSVFLGGVVRAASDEAMQRLRKRVEEIVAGVTAAYGCDSILDWVLEDTPYYPPTINDEGAYSFAAGVITKWVEEEQVLGWVLWQDLSLVLIVGRCIAEEAGAIARGSFSHPNSIPPPSLPPLPNPRTLGEEGLVTDYPGTMAAEDFSFIARAVPSGLHVPRHPQRERRRPARPAHGQVHPGRAGAAPGGRAARVPGIRVHQPPRRRAAARHGAGAGLLGRGGGRKPRQ</sequence>
<evidence type="ECO:0000259" key="4">
    <source>
        <dbReference type="Pfam" id="PF07687"/>
    </source>
</evidence>
<dbReference type="InterPro" id="IPR002933">
    <property type="entry name" value="Peptidase_M20"/>
</dbReference>
<dbReference type="NCBIfam" id="TIGR01891">
    <property type="entry name" value="amidohydrolases"/>
    <property type="match status" value="1"/>
</dbReference>
<evidence type="ECO:0000313" key="6">
    <source>
        <dbReference type="Proteomes" id="UP001255856"/>
    </source>
</evidence>
<dbReference type="EMBL" id="JASFZW010000011">
    <property type="protein sequence ID" value="KAK2076265.1"/>
    <property type="molecule type" value="Genomic_DNA"/>
</dbReference>
<name>A0AAD9IGM4_PROWI</name>
<dbReference type="PANTHER" id="PTHR11014">
    <property type="entry name" value="PEPTIDASE M20 FAMILY MEMBER"/>
    <property type="match status" value="1"/>
</dbReference>
<dbReference type="Gene3D" id="3.40.630.10">
    <property type="entry name" value="Zn peptidases"/>
    <property type="match status" value="1"/>
</dbReference>
<accession>A0AAD9IGM4</accession>
<dbReference type="GO" id="GO:0016787">
    <property type="term" value="F:hydrolase activity"/>
    <property type="evidence" value="ECO:0007669"/>
    <property type="project" value="UniProtKB-KW"/>
</dbReference>
<keyword evidence="2" id="KW-0378">Hydrolase</keyword>
<dbReference type="AlphaFoldDB" id="A0AAD9IGM4"/>
<dbReference type="Proteomes" id="UP001255856">
    <property type="component" value="Unassembled WGS sequence"/>
</dbReference>
<dbReference type="InterPro" id="IPR011650">
    <property type="entry name" value="Peptidase_M20_dimer"/>
</dbReference>
<feature type="domain" description="Peptidase M20 dimerisation" evidence="4">
    <location>
        <begin position="191"/>
        <end position="290"/>
    </location>
</feature>
<dbReference type="InterPro" id="IPR036264">
    <property type="entry name" value="Bact_exopeptidase_dim_dom"/>
</dbReference>
<evidence type="ECO:0000256" key="1">
    <source>
        <dbReference type="ARBA" id="ARBA00006153"/>
    </source>
</evidence>
<dbReference type="InterPro" id="IPR017439">
    <property type="entry name" value="Amidohydrolase"/>
</dbReference>
<evidence type="ECO:0000256" key="3">
    <source>
        <dbReference type="SAM" id="MobiDB-lite"/>
    </source>
</evidence>
<dbReference type="Gene3D" id="3.30.70.360">
    <property type="match status" value="1"/>
</dbReference>
<evidence type="ECO:0000313" key="5">
    <source>
        <dbReference type="EMBL" id="KAK2076265.1"/>
    </source>
</evidence>
<dbReference type="SUPFAM" id="SSF55031">
    <property type="entry name" value="Bacterial exopeptidase dimerisation domain"/>
    <property type="match status" value="1"/>
</dbReference>
<gene>
    <name evidence="5" type="ORF">QBZ16_001197</name>
</gene>
<keyword evidence="6" id="KW-1185">Reference proteome</keyword>
<feature type="compositionally biased region" description="Basic residues" evidence="3">
    <location>
        <begin position="420"/>
        <end position="433"/>
    </location>
</feature>